<proteinExistence type="inferred from homology"/>
<dbReference type="InterPro" id="IPR036723">
    <property type="entry name" value="Alpha-catenin/vinculin-like_sf"/>
</dbReference>
<dbReference type="InterPro" id="IPR030045">
    <property type="entry name" value="CTNNAL1"/>
</dbReference>
<dbReference type="OMA" id="LAGGMCD"/>
<keyword evidence="3" id="KW-0963">Cytoplasm</keyword>
<dbReference type="GO" id="GO:0071944">
    <property type="term" value="C:cell periphery"/>
    <property type="evidence" value="ECO:0007669"/>
    <property type="project" value="UniProtKB-ARBA"/>
</dbReference>
<protein>
    <submittedName>
        <fullName evidence="6">Alpha-catulin-like isoform X1</fullName>
    </submittedName>
</protein>
<evidence type="ECO:0000256" key="3">
    <source>
        <dbReference type="ARBA" id="ARBA00022490"/>
    </source>
</evidence>
<evidence type="ECO:0000313" key="6">
    <source>
        <dbReference type="RefSeq" id="XP_027200254.1"/>
    </source>
</evidence>
<feature type="compositionally biased region" description="Pro residues" evidence="4">
    <location>
        <begin position="704"/>
        <end position="719"/>
    </location>
</feature>
<reference evidence="6" key="1">
    <citation type="submission" date="2025-08" db="UniProtKB">
        <authorList>
            <consortium name="RefSeq"/>
        </authorList>
    </citation>
    <scope>IDENTIFICATION</scope>
    <source>
        <strain evidence="6">Airmid</strain>
    </source>
</reference>
<dbReference type="InParanoid" id="A0A6P6Y6V3"/>
<dbReference type="AlphaFoldDB" id="A0A6P6Y6V3"/>
<gene>
    <name evidence="6" type="primary">LOC113794338</name>
</gene>
<dbReference type="GO" id="GO:0007266">
    <property type="term" value="P:Rho protein signal transduction"/>
    <property type="evidence" value="ECO:0007669"/>
    <property type="project" value="InterPro"/>
</dbReference>
<name>A0A6P6Y6V3_DERPT</name>
<comment type="similarity">
    <text evidence="2">Belongs to the vinculin/alpha-catenin family.</text>
</comment>
<dbReference type="SUPFAM" id="SSF47220">
    <property type="entry name" value="alpha-catenin/vinculin-like"/>
    <property type="match status" value="4"/>
</dbReference>
<dbReference type="RefSeq" id="XP_027200254.1">
    <property type="nucleotide sequence ID" value="XM_027344453.1"/>
</dbReference>
<organism evidence="5 6">
    <name type="scientific">Dermatophagoides pteronyssinus</name>
    <name type="common">European house dust mite</name>
    <dbReference type="NCBI Taxonomy" id="6956"/>
    <lineage>
        <taxon>Eukaryota</taxon>
        <taxon>Metazoa</taxon>
        <taxon>Ecdysozoa</taxon>
        <taxon>Arthropoda</taxon>
        <taxon>Chelicerata</taxon>
        <taxon>Arachnida</taxon>
        <taxon>Acari</taxon>
        <taxon>Acariformes</taxon>
        <taxon>Sarcoptiformes</taxon>
        <taxon>Astigmata</taxon>
        <taxon>Psoroptidia</taxon>
        <taxon>Analgoidea</taxon>
        <taxon>Pyroglyphidae</taxon>
        <taxon>Dermatophagoidinae</taxon>
        <taxon>Dermatophagoides</taxon>
    </lineage>
</organism>
<dbReference type="FunCoup" id="A0A6P6Y6V3">
    <property type="interactions" value="1066"/>
</dbReference>
<dbReference type="Gene3D" id="1.20.120.230">
    <property type="entry name" value="Alpha-catenin/vinculin-like"/>
    <property type="match status" value="4"/>
</dbReference>
<dbReference type="GO" id="GO:0007155">
    <property type="term" value="P:cell adhesion"/>
    <property type="evidence" value="ECO:0007669"/>
    <property type="project" value="InterPro"/>
</dbReference>
<evidence type="ECO:0000313" key="5">
    <source>
        <dbReference type="Proteomes" id="UP000515146"/>
    </source>
</evidence>
<sequence>MDSTSKGNETTFVNNIEIHVKSIERILLSMSQKISSFTKLRERPIRNDKQLRAIVRVGQSVNFAVERFASVGESIADDNPEIRNEMYDACKDARTAGALIEQLCSLTAPSLRGGGGGGSGTINDPNIDNVVDQVYNQHDTTTTTSTTNSVEETTRQYADRQAMARAARALLSSVTRVLLVADTVVVKQIVASKDRVSMSLNRLENVANFTEFVKAFSHFGMEMVELAHLTSDRKNDLKNEKRRAQMSAARKTLERSTMMLLTTSKVCLRHPDCQTARENRDTVFAQMRRAMDLIHFVVKEGIVTYQSKSSSTSIAIAAATAAAAASHAAATAATYGSSSSSSPHPYHRPTSSSSNATTVTSSSTALHLPFDPHNEALLYGYDYLQQRAQQQQQQQRCSSRDMFSIPKYQRRGQLHRVQRTIPGNSFVLAVESTLRWLHEQLDACPTIVNFLQRICELSDLAQMGQMTSHVKEQIMFALDAAIERTQDFTDSAYTNHDHREQILLLCDQLRAEVEAFFRAVVCFEFNNQDDSPCFQTSTVIGDEFEQYILQITNISNELKNKLQNVSLEQADELFRHHTSSIDLPVLLKGSAIDCDHEQIDELIEQFREHSDHVQEVCRLLFHISPTSSLQVTAGHTETSIEIHGEQLLTALHTLILYPNSKIVKENYEVFADVWSSLVGDISQIMRDISDYFHEQHERELLNRPPVPAQPPPPPIPHVPPSATQQQQQQQQSSPLSMGRLVPPGATRSILSSPSLATAPISMKGNVQSYGYLEPGKEPILMTGDTPGTDMYGVAAMPGAAAAIPDIEDPSVVSGAAAAATSRPTNVQINPEVEVYEIEKSSAPSVDLDDNDIVRKAKAMSSMAMSMFQFTRGEGELKTTQDLFTQAEFFAEEANKLYKIVRHFTYQIPTGAPKKELLDCIDQVPTYVQQLQFAVKNVTVGKTATFTKVDNVIQETKNLMSVITNVVSASLNCANKHNLDMQGALRTRARTLSPSYRQDTEMFFEGGAMSKGGVASSDPDI</sequence>
<dbReference type="GO" id="GO:0005737">
    <property type="term" value="C:cytoplasm"/>
    <property type="evidence" value="ECO:0007669"/>
    <property type="project" value="UniProtKB-SubCell"/>
</dbReference>
<comment type="subcellular location">
    <subcellularLocation>
        <location evidence="1">Cytoplasm</location>
    </subcellularLocation>
</comment>
<dbReference type="GO" id="GO:0051015">
    <property type="term" value="F:actin filament binding"/>
    <property type="evidence" value="ECO:0007669"/>
    <property type="project" value="InterPro"/>
</dbReference>
<feature type="region of interest" description="Disordered" evidence="4">
    <location>
        <begin position="702"/>
        <end position="748"/>
    </location>
</feature>
<feature type="region of interest" description="Disordered" evidence="4">
    <location>
        <begin position="335"/>
        <end position="358"/>
    </location>
</feature>
<accession>A0A6P6Y6V3</accession>
<evidence type="ECO:0000256" key="4">
    <source>
        <dbReference type="SAM" id="MobiDB-lite"/>
    </source>
</evidence>
<dbReference type="Proteomes" id="UP000515146">
    <property type="component" value="Unplaced"/>
</dbReference>
<keyword evidence="5" id="KW-1185">Reference proteome</keyword>
<dbReference type="PANTHER" id="PTHR46342">
    <property type="entry name" value="ALPHA-CATULIN"/>
    <property type="match status" value="1"/>
</dbReference>
<evidence type="ECO:0000256" key="1">
    <source>
        <dbReference type="ARBA" id="ARBA00004496"/>
    </source>
</evidence>
<dbReference type="CTD" id="49713"/>
<dbReference type="Pfam" id="PF01044">
    <property type="entry name" value="Vinculin"/>
    <property type="match status" value="2"/>
</dbReference>
<evidence type="ECO:0000256" key="2">
    <source>
        <dbReference type="ARBA" id="ARBA00008376"/>
    </source>
</evidence>
<dbReference type="InterPro" id="IPR006077">
    <property type="entry name" value="Vinculin/catenin"/>
</dbReference>
<dbReference type="KEGG" id="dpte:113794338"/>
<dbReference type="PANTHER" id="PTHR46342:SF1">
    <property type="entry name" value="ALPHA-CATULIN"/>
    <property type="match status" value="1"/>
</dbReference>
<dbReference type="OrthoDB" id="9933814at2759"/>